<dbReference type="Proteomes" id="UP001548189">
    <property type="component" value="Unassembled WGS sequence"/>
</dbReference>
<sequence>MKNFIFALVVLALSGATLAASDSYTAKVSHIRVESTYGFISMEGTLPWAQELNCSSERIWVDLKDEIGKIQYNTALSAMVAGKKLYIRVHTDSTSIVYGACKLYDLVIYSK</sequence>
<gene>
    <name evidence="1" type="ORF">ABVT43_20795</name>
</gene>
<protein>
    <submittedName>
        <fullName evidence="1">Uncharacterized protein</fullName>
    </submittedName>
</protein>
<keyword evidence="2" id="KW-1185">Reference proteome</keyword>
<name>A0ABV2C079_9GAMM</name>
<organism evidence="1 2">
    <name type="scientific">Aliikangiella maris</name>
    <dbReference type="NCBI Taxonomy" id="3162458"/>
    <lineage>
        <taxon>Bacteria</taxon>
        <taxon>Pseudomonadati</taxon>
        <taxon>Pseudomonadota</taxon>
        <taxon>Gammaproteobacteria</taxon>
        <taxon>Oceanospirillales</taxon>
        <taxon>Pleioneaceae</taxon>
        <taxon>Aliikangiella</taxon>
    </lineage>
</organism>
<dbReference type="EMBL" id="JBEVCJ010000114">
    <property type="protein sequence ID" value="MET1257582.1"/>
    <property type="molecule type" value="Genomic_DNA"/>
</dbReference>
<comment type="caution">
    <text evidence="1">The sequence shown here is derived from an EMBL/GenBank/DDBJ whole genome shotgun (WGS) entry which is preliminary data.</text>
</comment>
<accession>A0ABV2C079</accession>
<proteinExistence type="predicted"/>
<evidence type="ECO:0000313" key="2">
    <source>
        <dbReference type="Proteomes" id="UP001548189"/>
    </source>
</evidence>
<reference evidence="1 2" key="1">
    <citation type="submission" date="2024-06" db="EMBL/GenBank/DDBJ databases">
        <authorList>
            <person name="Li F."/>
        </authorList>
    </citation>
    <scope>NUCLEOTIDE SEQUENCE [LARGE SCALE GENOMIC DNA]</scope>
    <source>
        <strain evidence="1 2">GXAS 311</strain>
    </source>
</reference>
<evidence type="ECO:0000313" key="1">
    <source>
        <dbReference type="EMBL" id="MET1257582.1"/>
    </source>
</evidence>